<evidence type="ECO:0000313" key="3">
    <source>
        <dbReference type="EMBL" id="PMD21518.1"/>
    </source>
</evidence>
<dbReference type="PANTHER" id="PTHR12598">
    <property type="entry name" value="COPPER HOMEOSTASIS PROTEIN CUTC"/>
    <property type="match status" value="1"/>
</dbReference>
<reference evidence="3 4" key="1">
    <citation type="submission" date="2016-05" db="EMBL/GenBank/DDBJ databases">
        <title>A degradative enzymes factory behind the ericoid mycorrhizal symbiosis.</title>
        <authorList>
            <consortium name="DOE Joint Genome Institute"/>
            <person name="Martino E."/>
            <person name="Morin E."/>
            <person name="Grelet G."/>
            <person name="Kuo A."/>
            <person name="Kohler A."/>
            <person name="Daghino S."/>
            <person name="Barry K."/>
            <person name="Choi C."/>
            <person name="Cichocki N."/>
            <person name="Clum A."/>
            <person name="Copeland A."/>
            <person name="Hainaut M."/>
            <person name="Haridas S."/>
            <person name="Labutti K."/>
            <person name="Lindquist E."/>
            <person name="Lipzen A."/>
            <person name="Khouja H.-R."/>
            <person name="Murat C."/>
            <person name="Ohm R."/>
            <person name="Olson A."/>
            <person name="Spatafora J."/>
            <person name="Veneault-Fourrey C."/>
            <person name="Henrissat B."/>
            <person name="Grigoriev I."/>
            <person name="Martin F."/>
            <person name="Perotto S."/>
        </authorList>
    </citation>
    <scope>NUCLEOTIDE SEQUENCE [LARGE SCALE GENOMIC DNA]</scope>
    <source>
        <strain evidence="3 4">UAMH 7357</strain>
    </source>
</reference>
<dbReference type="HAMAP" id="MF_00795">
    <property type="entry name" value="CutC"/>
    <property type="match status" value="1"/>
</dbReference>
<dbReference type="EMBL" id="KZ613480">
    <property type="protein sequence ID" value="PMD21518.1"/>
    <property type="molecule type" value="Genomic_DNA"/>
</dbReference>
<dbReference type="PANTHER" id="PTHR12598:SF0">
    <property type="entry name" value="COPPER HOMEOSTASIS PROTEIN CUTC HOMOLOG"/>
    <property type="match status" value="1"/>
</dbReference>
<name>A0A2J6Q5G0_9HELO</name>
<evidence type="ECO:0000256" key="2">
    <source>
        <dbReference type="ARBA" id="ARBA00019014"/>
    </source>
</evidence>
<proteinExistence type="inferred from homology"/>
<evidence type="ECO:0000313" key="4">
    <source>
        <dbReference type="Proteomes" id="UP000235672"/>
    </source>
</evidence>
<dbReference type="InterPro" id="IPR005627">
    <property type="entry name" value="CutC-like"/>
</dbReference>
<dbReference type="Gene3D" id="3.20.20.380">
    <property type="entry name" value="Copper homeostasis (CutC) domain"/>
    <property type="match status" value="1"/>
</dbReference>
<dbReference type="InterPro" id="IPR036822">
    <property type="entry name" value="CutC-like_dom_sf"/>
</dbReference>
<dbReference type="Pfam" id="PF03932">
    <property type="entry name" value="CutC"/>
    <property type="match status" value="1"/>
</dbReference>
<comment type="similarity">
    <text evidence="1">Belongs to the CutC family.</text>
</comment>
<gene>
    <name evidence="3" type="ORF">NA56DRAFT_115350</name>
</gene>
<accession>A0A2J6Q5G0</accession>
<dbReference type="AlphaFoldDB" id="A0A2J6Q5G0"/>
<sequence length="227" mass="25047">MPLLEIACFNVDSALIAQDAGADRVELCKDQELRGTTPLLSTFKSLKDTLSIPIYVMIRPHGRDFKYNDVEYRDMGRDIETFKRNGARGFVFGILNEQGTVDGERCRDLLLKAEGRPCTFHRAFDEIIEHDMLEQLELLMEVGFRAVLTSGGRTNAVEGKGMIKSLVAAAKGRIDVIAGGGVRSSNLGSLRQETNAPVFHSSAIVDVRGSETASKTEIMLLKQLLNE</sequence>
<keyword evidence="4" id="KW-1185">Reference proteome</keyword>
<dbReference type="OrthoDB" id="7392499at2759"/>
<evidence type="ECO:0000256" key="1">
    <source>
        <dbReference type="ARBA" id="ARBA00007768"/>
    </source>
</evidence>
<dbReference type="SUPFAM" id="SSF110395">
    <property type="entry name" value="CutC-like"/>
    <property type="match status" value="1"/>
</dbReference>
<organism evidence="3 4">
    <name type="scientific">Hyaloscypha hepaticicola</name>
    <dbReference type="NCBI Taxonomy" id="2082293"/>
    <lineage>
        <taxon>Eukaryota</taxon>
        <taxon>Fungi</taxon>
        <taxon>Dikarya</taxon>
        <taxon>Ascomycota</taxon>
        <taxon>Pezizomycotina</taxon>
        <taxon>Leotiomycetes</taxon>
        <taxon>Helotiales</taxon>
        <taxon>Hyaloscyphaceae</taxon>
        <taxon>Hyaloscypha</taxon>
    </lineage>
</organism>
<dbReference type="Proteomes" id="UP000235672">
    <property type="component" value="Unassembled WGS sequence"/>
</dbReference>
<dbReference type="STRING" id="1745343.A0A2J6Q5G0"/>
<protein>
    <recommendedName>
        <fullName evidence="2">Copper homeostasis protein cutC homolog</fullName>
    </recommendedName>
</protein>
<dbReference type="GO" id="GO:0005507">
    <property type="term" value="F:copper ion binding"/>
    <property type="evidence" value="ECO:0007669"/>
    <property type="project" value="TreeGrafter"/>
</dbReference>